<dbReference type="InterPro" id="IPR023214">
    <property type="entry name" value="HAD_sf"/>
</dbReference>
<accession>A0A7X5QN60</accession>
<dbReference type="InterPro" id="IPR051806">
    <property type="entry name" value="HAD-like_SPP"/>
</dbReference>
<dbReference type="EMBL" id="PUJV01000014">
    <property type="protein sequence ID" value="NHB97362.1"/>
    <property type="molecule type" value="Genomic_DNA"/>
</dbReference>
<keyword evidence="1" id="KW-0479">Metal-binding</keyword>
<dbReference type="PANTHER" id="PTHR43481">
    <property type="entry name" value="FRUCTOSE-1-PHOSPHATE PHOSPHATASE"/>
    <property type="match status" value="1"/>
</dbReference>
<reference evidence="2 3" key="1">
    <citation type="submission" date="2018-02" db="EMBL/GenBank/DDBJ databases">
        <authorList>
            <person name="Machado R.A."/>
        </authorList>
    </citation>
    <scope>NUCLEOTIDE SEQUENCE [LARGE SCALE GENOMIC DNA]</scope>
    <source>
        <strain evidence="2 3">DSM 23271</strain>
    </source>
</reference>
<dbReference type="InterPro" id="IPR036412">
    <property type="entry name" value="HAD-like_sf"/>
</dbReference>
<keyword evidence="3" id="KW-1185">Reference proteome</keyword>
<dbReference type="RefSeq" id="WP_166289798.1">
    <property type="nucleotide sequence ID" value="NZ_CAWPIE010000014.1"/>
</dbReference>
<dbReference type="Gene3D" id="1.10.150.240">
    <property type="entry name" value="Putative phosphatase, domain 2"/>
    <property type="match status" value="1"/>
</dbReference>
<comment type="caution">
    <text evidence="2">The sequence shown here is derived from an EMBL/GenBank/DDBJ whole genome shotgun (WGS) entry which is preliminary data.</text>
</comment>
<dbReference type="GO" id="GO:0050308">
    <property type="term" value="F:sugar-phosphatase activity"/>
    <property type="evidence" value="ECO:0007669"/>
    <property type="project" value="TreeGrafter"/>
</dbReference>
<sequence>MKIINAKAILLDMDGTLVQSTSEVEIVWAKWCEMNNIPIQSVLDICHGVRSRDVILEVAPFLDIEEQVELLNNLEIEYSKAGKAVAGAGHFLNALAPYSWAVVTSASQRVAYLRMEACGLKLPKLVIGSDDVVNGKPHPEPYLLAAERLGIATKDCLVFEDAPAGIQSALASGCRVVQVGGIDKLFDEVEVVIQNWEQVKVSGVDADIVKISFTELN</sequence>
<dbReference type="GO" id="GO:0046872">
    <property type="term" value="F:metal ion binding"/>
    <property type="evidence" value="ECO:0007669"/>
    <property type="project" value="UniProtKB-KW"/>
</dbReference>
<dbReference type="AlphaFoldDB" id="A0A7X5QN60"/>
<dbReference type="InterPro" id="IPR041492">
    <property type="entry name" value="HAD_2"/>
</dbReference>
<dbReference type="SFLD" id="SFLDS00003">
    <property type="entry name" value="Haloacid_Dehalogenase"/>
    <property type="match status" value="1"/>
</dbReference>
<dbReference type="NCBIfam" id="TIGR01549">
    <property type="entry name" value="HAD-SF-IA-v1"/>
    <property type="match status" value="1"/>
</dbReference>
<dbReference type="Gene3D" id="3.40.50.1000">
    <property type="entry name" value="HAD superfamily/HAD-like"/>
    <property type="match status" value="1"/>
</dbReference>
<evidence type="ECO:0000313" key="2">
    <source>
        <dbReference type="EMBL" id="NHB97362.1"/>
    </source>
</evidence>
<dbReference type="Pfam" id="PF13419">
    <property type="entry name" value="HAD_2"/>
    <property type="match status" value="1"/>
</dbReference>
<dbReference type="SFLD" id="SFLDG01129">
    <property type="entry name" value="C1.5:_HAD__Beta-PGM__Phosphata"/>
    <property type="match status" value="1"/>
</dbReference>
<evidence type="ECO:0000256" key="1">
    <source>
        <dbReference type="ARBA" id="ARBA00022723"/>
    </source>
</evidence>
<name>A0A7X5QN60_9GAMM</name>
<gene>
    <name evidence="2" type="ORF">C5470_13525</name>
</gene>
<evidence type="ECO:0000313" key="3">
    <source>
        <dbReference type="Proteomes" id="UP000547931"/>
    </source>
</evidence>
<dbReference type="NCBIfam" id="TIGR01509">
    <property type="entry name" value="HAD-SF-IA-v3"/>
    <property type="match status" value="1"/>
</dbReference>
<protein>
    <submittedName>
        <fullName evidence="2">Haloacid dehalogenase</fullName>
    </submittedName>
</protein>
<dbReference type="Proteomes" id="UP000547931">
    <property type="component" value="Unassembled WGS sequence"/>
</dbReference>
<dbReference type="InterPro" id="IPR023198">
    <property type="entry name" value="PGP-like_dom2"/>
</dbReference>
<dbReference type="SUPFAM" id="SSF56784">
    <property type="entry name" value="HAD-like"/>
    <property type="match status" value="1"/>
</dbReference>
<proteinExistence type="predicted"/>
<dbReference type="PANTHER" id="PTHR43481:SF4">
    <property type="entry name" value="GLYCEROL-1-PHOSPHATE PHOSPHOHYDROLASE 1-RELATED"/>
    <property type="match status" value="1"/>
</dbReference>
<organism evidence="2 3">
    <name type="scientific">Photorhabdus stackebrandtii</name>
    <dbReference type="NCBI Taxonomy" id="1123042"/>
    <lineage>
        <taxon>Bacteria</taxon>
        <taxon>Pseudomonadati</taxon>
        <taxon>Pseudomonadota</taxon>
        <taxon>Gammaproteobacteria</taxon>
        <taxon>Enterobacterales</taxon>
        <taxon>Morganellaceae</taxon>
        <taxon>Photorhabdus</taxon>
    </lineage>
</organism>
<dbReference type="InterPro" id="IPR006439">
    <property type="entry name" value="HAD-SF_hydro_IA"/>
</dbReference>